<dbReference type="Proteomes" id="UP000199287">
    <property type="component" value="Unassembled WGS sequence"/>
</dbReference>
<name>A0A1I3FVV4_9FIRM</name>
<reference evidence="11" key="1">
    <citation type="submission" date="2016-10" db="EMBL/GenBank/DDBJ databases">
        <authorList>
            <person name="Varghese N."/>
            <person name="Submissions S."/>
        </authorList>
    </citation>
    <scope>NUCLEOTIDE SEQUENCE [LARGE SCALE GENOMIC DNA]</scope>
    <source>
        <strain evidence="11">Z-7934</strain>
    </source>
</reference>
<dbReference type="InterPro" id="IPR019455">
    <property type="entry name" value="Acetolactate_synth_ssu_C"/>
</dbReference>
<evidence type="ECO:0000256" key="1">
    <source>
        <dbReference type="ARBA" id="ARBA00004974"/>
    </source>
</evidence>
<dbReference type="GO" id="GO:0005829">
    <property type="term" value="C:cytosol"/>
    <property type="evidence" value="ECO:0007669"/>
    <property type="project" value="TreeGrafter"/>
</dbReference>
<evidence type="ECO:0000256" key="3">
    <source>
        <dbReference type="ARBA" id="ARBA00006341"/>
    </source>
</evidence>
<evidence type="ECO:0000259" key="9">
    <source>
        <dbReference type="PROSITE" id="PS51671"/>
    </source>
</evidence>
<keyword evidence="6 8" id="KW-0100">Branched-chain amino acid biosynthesis</keyword>
<dbReference type="PANTHER" id="PTHR30239:SF0">
    <property type="entry name" value="ACETOLACTATE SYNTHASE SMALL SUBUNIT 1, CHLOROPLASTIC"/>
    <property type="match status" value="1"/>
</dbReference>
<comment type="function">
    <text evidence="8">Catalyzes the conversion of 2 pyruvate molecules into acetolactate in the first common step of the biosynthetic pathway of the branched-amino acids such as leucine, isoleucine, and valine.</text>
</comment>
<evidence type="ECO:0000256" key="5">
    <source>
        <dbReference type="ARBA" id="ARBA00022605"/>
    </source>
</evidence>
<evidence type="ECO:0000256" key="7">
    <source>
        <dbReference type="ARBA" id="ARBA00048670"/>
    </source>
</evidence>
<dbReference type="GO" id="GO:0009099">
    <property type="term" value="P:L-valine biosynthetic process"/>
    <property type="evidence" value="ECO:0007669"/>
    <property type="project" value="UniProtKB-UniRule"/>
</dbReference>
<dbReference type="Pfam" id="PF10369">
    <property type="entry name" value="ALS_ss_C"/>
    <property type="match status" value="1"/>
</dbReference>
<keyword evidence="11" id="KW-1185">Reference proteome</keyword>
<dbReference type="InterPro" id="IPR045865">
    <property type="entry name" value="ACT-like_dom_sf"/>
</dbReference>
<keyword evidence="5 8" id="KW-0028">Amino-acid biosynthesis</keyword>
<dbReference type="Pfam" id="PF22629">
    <property type="entry name" value="ACT_AHAS_ss"/>
    <property type="match status" value="1"/>
</dbReference>
<dbReference type="CDD" id="cd04878">
    <property type="entry name" value="ACT_AHAS"/>
    <property type="match status" value="1"/>
</dbReference>
<dbReference type="PANTHER" id="PTHR30239">
    <property type="entry name" value="ACETOLACTATE SYNTHASE SMALL SUBUNIT"/>
    <property type="match status" value="1"/>
</dbReference>
<dbReference type="AlphaFoldDB" id="A0A1I3FVV4"/>
<dbReference type="InterPro" id="IPR004789">
    <property type="entry name" value="Acetalactate_synth_ssu"/>
</dbReference>
<keyword evidence="8" id="KW-0808">Transferase</keyword>
<accession>A0A1I3FVV4</accession>
<dbReference type="InterPro" id="IPR039557">
    <property type="entry name" value="AHAS_ACT"/>
</dbReference>
<comment type="similarity">
    <text evidence="3 8">Belongs to the acetolactate synthase small subunit family.</text>
</comment>
<dbReference type="UniPathway" id="UPA00049">
    <property type="reaction ID" value="UER00059"/>
</dbReference>
<dbReference type="EC" id="2.2.1.6" evidence="8"/>
<comment type="pathway">
    <text evidence="2 8">Amino-acid biosynthesis; L-valine biosynthesis; L-valine from pyruvate: step 1/4.</text>
</comment>
<comment type="catalytic activity">
    <reaction evidence="7 8">
        <text>2 pyruvate + H(+) = (2S)-2-acetolactate + CO2</text>
        <dbReference type="Rhea" id="RHEA:25249"/>
        <dbReference type="ChEBI" id="CHEBI:15361"/>
        <dbReference type="ChEBI" id="CHEBI:15378"/>
        <dbReference type="ChEBI" id="CHEBI:16526"/>
        <dbReference type="ChEBI" id="CHEBI:58476"/>
        <dbReference type="EC" id="2.2.1.6"/>
    </reaction>
</comment>
<proteinExistence type="inferred from homology"/>
<evidence type="ECO:0000313" key="10">
    <source>
        <dbReference type="EMBL" id="SFI15368.1"/>
    </source>
</evidence>
<evidence type="ECO:0000313" key="11">
    <source>
        <dbReference type="Proteomes" id="UP000199287"/>
    </source>
</evidence>
<feature type="domain" description="ACT" evidence="9">
    <location>
        <begin position="4"/>
        <end position="78"/>
    </location>
</feature>
<evidence type="ECO:0000256" key="8">
    <source>
        <dbReference type="RuleBase" id="RU368092"/>
    </source>
</evidence>
<gene>
    <name evidence="10" type="ORF">SAMN05192551_10769</name>
</gene>
<dbReference type="Gene3D" id="3.30.70.1150">
    <property type="entry name" value="ACT-like. Chain A, domain 2"/>
    <property type="match status" value="1"/>
</dbReference>
<dbReference type="STRING" id="69895.SAMN05192551_10769"/>
<comment type="subunit">
    <text evidence="4 8">Dimer of large and small chains.</text>
</comment>
<dbReference type="GO" id="GO:0009097">
    <property type="term" value="P:isoleucine biosynthetic process"/>
    <property type="evidence" value="ECO:0007669"/>
    <property type="project" value="UniProtKB-UniRule"/>
</dbReference>
<dbReference type="EMBL" id="FOQA01000007">
    <property type="protein sequence ID" value="SFI15368.1"/>
    <property type="molecule type" value="Genomic_DNA"/>
</dbReference>
<protein>
    <recommendedName>
        <fullName evidence="8">Acetolactate synthase small subunit</fullName>
        <shortName evidence="8">AHAS</shortName>
        <shortName evidence="8">ALS</shortName>
        <ecNumber evidence="8">2.2.1.6</ecNumber>
    </recommendedName>
    <alternativeName>
        <fullName evidence="8">Acetohydroxy-acid synthase small subunit</fullName>
    </alternativeName>
</protein>
<dbReference type="GO" id="GO:0003984">
    <property type="term" value="F:acetolactate synthase activity"/>
    <property type="evidence" value="ECO:0007669"/>
    <property type="project" value="UniProtKB-UniRule"/>
</dbReference>
<dbReference type="InterPro" id="IPR002912">
    <property type="entry name" value="ACT_dom"/>
</dbReference>
<dbReference type="OrthoDB" id="9787365at2"/>
<dbReference type="InterPro" id="IPR027271">
    <property type="entry name" value="Acetolactate_synth/TF_NikR_C"/>
</dbReference>
<dbReference type="PROSITE" id="PS51671">
    <property type="entry name" value="ACT"/>
    <property type="match status" value="1"/>
</dbReference>
<dbReference type="RefSeq" id="WP_093372802.1">
    <property type="nucleotide sequence ID" value="NZ_FOQA01000007.1"/>
</dbReference>
<evidence type="ECO:0000256" key="4">
    <source>
        <dbReference type="ARBA" id="ARBA00011744"/>
    </source>
</evidence>
<dbReference type="SUPFAM" id="SSF55021">
    <property type="entry name" value="ACT-like"/>
    <property type="match status" value="2"/>
</dbReference>
<evidence type="ECO:0000256" key="2">
    <source>
        <dbReference type="ARBA" id="ARBA00005025"/>
    </source>
</evidence>
<dbReference type="NCBIfam" id="NF008864">
    <property type="entry name" value="PRK11895.1"/>
    <property type="match status" value="1"/>
</dbReference>
<dbReference type="UniPathway" id="UPA00047">
    <property type="reaction ID" value="UER00055"/>
</dbReference>
<dbReference type="FunFam" id="3.30.70.1150:FF:000001">
    <property type="entry name" value="Acetolactate synthase small subunit"/>
    <property type="match status" value="1"/>
</dbReference>
<comment type="pathway">
    <text evidence="1 8">Amino-acid biosynthesis; L-isoleucine biosynthesis; L-isoleucine from 2-oxobutanoate: step 1/4.</text>
</comment>
<dbReference type="Gene3D" id="3.30.70.260">
    <property type="match status" value="1"/>
</dbReference>
<organism evidence="10 11">
    <name type="scientific">Tindallia magadiensis</name>
    <dbReference type="NCBI Taxonomy" id="69895"/>
    <lineage>
        <taxon>Bacteria</taxon>
        <taxon>Bacillati</taxon>
        <taxon>Bacillota</taxon>
        <taxon>Clostridia</taxon>
        <taxon>Peptostreptococcales</taxon>
        <taxon>Tindalliaceae</taxon>
        <taxon>Tindallia</taxon>
    </lineage>
</organism>
<dbReference type="NCBIfam" id="TIGR00119">
    <property type="entry name" value="acolac_sm"/>
    <property type="match status" value="1"/>
</dbReference>
<dbReference type="GO" id="GO:1990610">
    <property type="term" value="F:acetolactate synthase regulator activity"/>
    <property type="evidence" value="ECO:0007669"/>
    <property type="project" value="UniProtKB-UniRule"/>
</dbReference>
<sequence length="173" mass="19125">MKHVLAILVENRPGVLSKVAGLFGRRGFNIDSLAVGTTDHPDISRITIALTGDEYVVEQLSKQLNKLIDVIKVSNIGDDCVARELILIKVHASPATRNEIVEIVNIFRQKIVDITKTSVTVEATGDIKKVEALIEMLRDFGVKEVVRTGMIAIDRGAKAIDIKQVEKKVNHYE</sequence>
<evidence type="ECO:0000256" key="6">
    <source>
        <dbReference type="ARBA" id="ARBA00023304"/>
    </source>
</evidence>
<dbReference type="InterPro" id="IPR054480">
    <property type="entry name" value="AHAS_small-like_ACT"/>
</dbReference>
<dbReference type="FunFam" id="3.30.70.260:FF:000001">
    <property type="entry name" value="Acetolactate synthase, small subunit"/>
    <property type="match status" value="1"/>
</dbReference>